<dbReference type="SUPFAM" id="SSF64182">
    <property type="entry name" value="DHH phosphoesterases"/>
    <property type="match status" value="1"/>
</dbReference>
<dbReference type="EMBL" id="VDHJ01000003">
    <property type="protein sequence ID" value="TNL99264.1"/>
    <property type="molecule type" value="Genomic_DNA"/>
</dbReference>
<dbReference type="PANTHER" id="PTHR47618">
    <property type="entry name" value="BIFUNCTIONAL OLIGORIBONUCLEASE AND PAP PHOSPHATASE NRNA"/>
    <property type="match status" value="1"/>
</dbReference>
<name>A0A5C4U670_9CORY</name>
<dbReference type="Gene3D" id="3.90.1640.10">
    <property type="entry name" value="inorganic pyrophosphatase (n-terminal core)"/>
    <property type="match status" value="1"/>
</dbReference>
<reference evidence="2 3" key="1">
    <citation type="submission" date="2019-06" db="EMBL/GenBank/DDBJ databases">
        <authorList>
            <person name="Li J."/>
        </authorList>
    </citation>
    <scope>NUCLEOTIDE SEQUENCE [LARGE SCALE GENOMIC DNA]</scope>
    <source>
        <strain evidence="2 3">LMG 28165</strain>
    </source>
</reference>
<dbReference type="InterPro" id="IPR051319">
    <property type="entry name" value="Oligoribo/pAp-PDE_c-di-AMP_PDE"/>
</dbReference>
<organism evidence="2 3">
    <name type="scientific">Corynebacterium tapiri</name>
    <dbReference type="NCBI Taxonomy" id="1448266"/>
    <lineage>
        <taxon>Bacteria</taxon>
        <taxon>Bacillati</taxon>
        <taxon>Actinomycetota</taxon>
        <taxon>Actinomycetes</taxon>
        <taxon>Mycobacteriales</taxon>
        <taxon>Corynebacteriaceae</taxon>
        <taxon>Corynebacterium</taxon>
    </lineage>
</organism>
<protein>
    <submittedName>
        <fullName evidence="2">Bifunctional oligoribonuclease/PAP phosphatase NrnA</fullName>
    </submittedName>
</protein>
<dbReference type="InterPro" id="IPR038763">
    <property type="entry name" value="DHH_sf"/>
</dbReference>
<dbReference type="AlphaFoldDB" id="A0A5C4U670"/>
<keyword evidence="3" id="KW-1185">Reference proteome</keyword>
<dbReference type="OrthoDB" id="9803668at2"/>
<dbReference type="RefSeq" id="WP_139464910.1">
    <property type="nucleotide sequence ID" value="NZ_VDHJ01000003.1"/>
</dbReference>
<evidence type="ECO:0000313" key="2">
    <source>
        <dbReference type="EMBL" id="TNL99264.1"/>
    </source>
</evidence>
<sequence>MSHAHVAQLLRAADHVSVVSHLRPDADTIGSAAALIQGLRQIGVSADGFVDGPIPDNLHSIPGSEFIGYGELPAGGLIVAVDCGSLDRTGRYAEQIENRRQDVVVIDHHATNQGFGEHNLLERTESTTVIVYDVLTELGVQLNRDIAHALYAGLMTDTGSFRWGSPRMHQLAGELIQYNLDTRQIAVDLLDSTTAGDVHMVGRVLAGAQVRRSGHHVAAILIADQETIEGHSESAVESLVDFIRAVEGTDCGAVFKEIAFARWAVSLRSSTWDVSRLAEKLGGGGHVPSAGYTDHGSREDVVARFLRALADS</sequence>
<gene>
    <name evidence="2" type="ORF">FHE74_02600</name>
</gene>
<feature type="domain" description="DDH" evidence="1">
    <location>
        <begin position="16"/>
        <end position="153"/>
    </location>
</feature>
<evidence type="ECO:0000313" key="3">
    <source>
        <dbReference type="Proteomes" id="UP000312032"/>
    </source>
</evidence>
<comment type="caution">
    <text evidence="2">The sequence shown here is derived from an EMBL/GenBank/DDBJ whole genome shotgun (WGS) entry which is preliminary data.</text>
</comment>
<dbReference type="Pfam" id="PF01368">
    <property type="entry name" value="DHH"/>
    <property type="match status" value="1"/>
</dbReference>
<proteinExistence type="predicted"/>
<dbReference type="PANTHER" id="PTHR47618:SF1">
    <property type="entry name" value="BIFUNCTIONAL OLIGORIBONUCLEASE AND PAP PHOSPHATASE NRNA"/>
    <property type="match status" value="1"/>
</dbReference>
<dbReference type="Proteomes" id="UP000312032">
    <property type="component" value="Unassembled WGS sequence"/>
</dbReference>
<dbReference type="InterPro" id="IPR001667">
    <property type="entry name" value="DDH_dom"/>
</dbReference>
<dbReference type="Gene3D" id="3.10.310.30">
    <property type="match status" value="1"/>
</dbReference>
<accession>A0A5C4U670</accession>
<evidence type="ECO:0000259" key="1">
    <source>
        <dbReference type="Pfam" id="PF01368"/>
    </source>
</evidence>